<dbReference type="InterPro" id="IPR001119">
    <property type="entry name" value="SLH_dom"/>
</dbReference>
<evidence type="ECO:0000256" key="3">
    <source>
        <dbReference type="SAM" id="SignalP"/>
    </source>
</evidence>
<dbReference type="PROSITE" id="PS51257">
    <property type="entry name" value="PROKAR_LIPOPROTEIN"/>
    <property type="match status" value="1"/>
</dbReference>
<accession>A0A9D1S728</accession>
<evidence type="ECO:0000256" key="1">
    <source>
        <dbReference type="ARBA" id="ARBA00022737"/>
    </source>
</evidence>
<comment type="caution">
    <text evidence="5">The sequence shown here is derived from an EMBL/GenBank/DDBJ whole genome shotgun (WGS) entry which is preliminary data.</text>
</comment>
<dbReference type="InterPro" id="IPR051465">
    <property type="entry name" value="Cell_Envelope_Struct_Comp"/>
</dbReference>
<reference evidence="5" key="1">
    <citation type="submission" date="2020-10" db="EMBL/GenBank/DDBJ databases">
        <authorList>
            <person name="Gilroy R."/>
        </authorList>
    </citation>
    <scope>NUCLEOTIDE SEQUENCE</scope>
    <source>
        <strain evidence="5">ChiSjej4B22-9803</strain>
    </source>
</reference>
<evidence type="ECO:0000259" key="4">
    <source>
        <dbReference type="PROSITE" id="PS51272"/>
    </source>
</evidence>
<feature type="domain" description="SLH" evidence="4">
    <location>
        <begin position="28"/>
        <end position="87"/>
    </location>
</feature>
<reference evidence="5" key="2">
    <citation type="journal article" date="2021" name="PeerJ">
        <title>Extensive microbial diversity within the chicken gut microbiome revealed by metagenomics and culture.</title>
        <authorList>
            <person name="Gilroy R."/>
            <person name="Ravi A."/>
            <person name="Getino M."/>
            <person name="Pursley I."/>
            <person name="Horton D.L."/>
            <person name="Alikhan N.F."/>
            <person name="Baker D."/>
            <person name="Gharbi K."/>
            <person name="Hall N."/>
            <person name="Watson M."/>
            <person name="Adriaenssens E.M."/>
            <person name="Foster-Nyarko E."/>
            <person name="Jarju S."/>
            <person name="Secka A."/>
            <person name="Antonio M."/>
            <person name="Oren A."/>
            <person name="Chaudhuri R.R."/>
            <person name="La Ragione R."/>
            <person name="Hildebrand F."/>
            <person name="Pallen M.J."/>
        </authorList>
    </citation>
    <scope>NUCLEOTIDE SEQUENCE</scope>
    <source>
        <strain evidence="5">ChiSjej4B22-9803</strain>
    </source>
</reference>
<evidence type="ECO:0000313" key="5">
    <source>
        <dbReference type="EMBL" id="HIU48893.1"/>
    </source>
</evidence>
<dbReference type="Proteomes" id="UP000824111">
    <property type="component" value="Unassembled WGS sequence"/>
</dbReference>
<feature type="chain" id="PRO_5038494082" evidence="3">
    <location>
        <begin position="29"/>
        <end position="592"/>
    </location>
</feature>
<dbReference type="PROSITE" id="PS51272">
    <property type="entry name" value="SLH"/>
    <property type="match status" value="3"/>
</dbReference>
<proteinExistence type="predicted"/>
<organism evidence="5 6">
    <name type="scientific">Candidatus Avimonoglobus intestinipullorum</name>
    <dbReference type="NCBI Taxonomy" id="2840699"/>
    <lineage>
        <taxon>Bacteria</taxon>
        <taxon>Bacillati</taxon>
        <taxon>Bacillota</taxon>
        <taxon>Clostridia</taxon>
        <taxon>Eubacteriales</taxon>
        <taxon>Candidatus Avimonoglobus</taxon>
    </lineage>
</organism>
<keyword evidence="3" id="KW-0732">Signal</keyword>
<dbReference type="EMBL" id="DVND01000155">
    <property type="protein sequence ID" value="HIU48893.1"/>
    <property type="molecule type" value="Genomic_DNA"/>
</dbReference>
<gene>
    <name evidence="5" type="ORF">IAB04_05980</name>
</gene>
<feature type="signal peptide" evidence="3">
    <location>
        <begin position="1"/>
        <end position="28"/>
    </location>
</feature>
<evidence type="ECO:0000313" key="6">
    <source>
        <dbReference type="Proteomes" id="UP000824111"/>
    </source>
</evidence>
<sequence>MYKNRKISLLVAFSLIVSTFTSCMQVFAEQLYTDVDENHWAYASVKYMKDNNYISGYPEDGSYRPGNNITRAEFVTILNKIKGTAAATSNPFTDNNAGDWYYDQINAAAAGGYLTGYGDGTVRPNGYITREEAAVIVAQAYNAQLGTSVSYTDAEDISAWALPYVAALTEYEVLSGYEDGSFRPQANMQRAEVAVLFAAIENTVIPTIAPATPTPTVPYASLPDTIERESTDSNSFVLGNIEAGNTSGVLVLDLTVEDNTAGDFTVTYTKDGEEQTVTAEELSAVTFTEEEFAAANFTFNFANPTETSSATITVSITDDGTEIASKVYEISFGAATPSPSATVRPSGGLTGGGSRPTSTPTPTPTPLPEDRDRVVEALQGYQSGDYDVLAGDTGYMTDMLGVILSNDGNEDFDTEGSQTAYAENAQAVLDTIIDADKFDTLRDINENVIQYVIANNEDLRIASIDTDAKKEYVLYFRAMVNVIDQAALAAIDVYGDDSFVGADAKFEEFSTNRAPQIVVDMFNDPAYSELTDSDMKNAIQIMAINYCTALFNKGQQDATNIKDQLEEVAADGLTYEEFIAILDQYLLTTDEM</sequence>
<name>A0A9D1S728_9FIRM</name>
<feature type="domain" description="SLH" evidence="4">
    <location>
        <begin position="88"/>
        <end position="151"/>
    </location>
</feature>
<dbReference type="PANTHER" id="PTHR43308">
    <property type="entry name" value="OUTER MEMBRANE PROTEIN ALPHA-RELATED"/>
    <property type="match status" value="1"/>
</dbReference>
<keyword evidence="1" id="KW-0677">Repeat</keyword>
<protein>
    <submittedName>
        <fullName evidence="5">S-layer homology domain-containing protein</fullName>
    </submittedName>
</protein>
<feature type="domain" description="SLH" evidence="4">
    <location>
        <begin position="152"/>
        <end position="211"/>
    </location>
</feature>
<feature type="region of interest" description="Disordered" evidence="2">
    <location>
        <begin position="335"/>
        <end position="370"/>
    </location>
</feature>
<dbReference type="AlphaFoldDB" id="A0A9D1S728"/>
<dbReference type="Pfam" id="PF00395">
    <property type="entry name" value="SLH"/>
    <property type="match status" value="3"/>
</dbReference>
<evidence type="ECO:0000256" key="2">
    <source>
        <dbReference type="SAM" id="MobiDB-lite"/>
    </source>
</evidence>